<proteinExistence type="predicted"/>
<protein>
    <recommendedName>
        <fullName evidence="1">Polynucleotide kinase PNKP phosphatase domain-containing protein</fullName>
    </recommendedName>
</protein>
<organism evidence="2">
    <name type="scientific">marine metagenome</name>
    <dbReference type="NCBI Taxonomy" id="408172"/>
    <lineage>
        <taxon>unclassified sequences</taxon>
        <taxon>metagenomes</taxon>
        <taxon>ecological metagenomes</taxon>
    </lineage>
</organism>
<dbReference type="Gene3D" id="3.40.50.1000">
    <property type="entry name" value="HAD superfamily/HAD-like"/>
    <property type="match status" value="1"/>
</dbReference>
<name>A0A381SY31_9ZZZZ</name>
<dbReference type="InterPro" id="IPR036412">
    <property type="entry name" value="HAD-like_sf"/>
</dbReference>
<feature type="non-terminal residue" evidence="2">
    <location>
        <position position="1"/>
    </location>
</feature>
<dbReference type="InterPro" id="IPR023214">
    <property type="entry name" value="HAD_sf"/>
</dbReference>
<dbReference type="SUPFAM" id="SSF56784">
    <property type="entry name" value="HAD-like"/>
    <property type="match status" value="1"/>
</dbReference>
<feature type="domain" description="Polynucleotide kinase PNKP phosphatase" evidence="1">
    <location>
        <begin position="11"/>
        <end position="151"/>
    </location>
</feature>
<dbReference type="Pfam" id="PF25109">
    <property type="entry name" value="HAD_PNKP"/>
    <property type="match status" value="1"/>
</dbReference>
<evidence type="ECO:0000259" key="1">
    <source>
        <dbReference type="Pfam" id="PF25109"/>
    </source>
</evidence>
<sequence>VGARPVVPGPAVVVDVDGVLSDASGRQHLLVGPTRAWEEFFEASVEDPPIPEGIRLVAGLVGERTIILLTARPARLADTTVAWLGRHGVSWDLLVMRVDGDRRSSPDVKLDALDRLRTDGHDVQLAVDDDPRNVEMYRLAGVPTVYVHSGYYDL</sequence>
<gene>
    <name evidence="2" type="ORF">METZ01_LOCUS61102</name>
</gene>
<dbReference type="AlphaFoldDB" id="A0A381SY31"/>
<evidence type="ECO:0000313" key="2">
    <source>
        <dbReference type="EMBL" id="SVA08248.1"/>
    </source>
</evidence>
<dbReference type="InterPro" id="IPR056782">
    <property type="entry name" value="HAD_PNKP"/>
</dbReference>
<accession>A0A381SY31</accession>
<dbReference type="EMBL" id="UINC01003663">
    <property type="protein sequence ID" value="SVA08248.1"/>
    <property type="molecule type" value="Genomic_DNA"/>
</dbReference>
<reference evidence="2" key="1">
    <citation type="submission" date="2018-05" db="EMBL/GenBank/DDBJ databases">
        <authorList>
            <person name="Lanie J.A."/>
            <person name="Ng W.-L."/>
            <person name="Kazmierczak K.M."/>
            <person name="Andrzejewski T.M."/>
            <person name="Davidsen T.M."/>
            <person name="Wayne K.J."/>
            <person name="Tettelin H."/>
            <person name="Glass J.I."/>
            <person name="Rusch D."/>
            <person name="Podicherti R."/>
            <person name="Tsui H.-C.T."/>
            <person name="Winkler M.E."/>
        </authorList>
    </citation>
    <scope>NUCLEOTIDE SEQUENCE</scope>
</reference>